<accession>A0A1H9T9E3</accession>
<reference evidence="3" key="1">
    <citation type="submission" date="2016-10" db="EMBL/GenBank/DDBJ databases">
        <authorList>
            <person name="Varghese N."/>
            <person name="Submissions S."/>
        </authorList>
    </citation>
    <scope>NUCLEOTIDE SEQUENCE [LARGE SCALE GENOMIC DNA]</scope>
    <source>
        <strain evidence="3">DSM 44437</strain>
    </source>
</reference>
<dbReference type="OrthoDB" id="2991476at2"/>
<dbReference type="Proteomes" id="UP000199503">
    <property type="component" value="Unassembled WGS sequence"/>
</dbReference>
<evidence type="ECO:0000313" key="3">
    <source>
        <dbReference type="Proteomes" id="UP000199503"/>
    </source>
</evidence>
<sequence length="239" mass="27805">MLLSFCRIDPEERDHLLRLFREPDVKVWWQHFADQQAFRIRTFLEHLWKAREFVVWQPLVIPGLLQIPDCLRAIAAETVGLPADEIEDRVRSRLAMQEVFRQRLDCTFYLHEQVLWTQAGGEEVVRAQLHHLLQMSVRPYIHLRIMPFSAGAHAGMAGSFDLLRFDRIEPVIFLEAENSCLVVERKDSVRDYEDIIKALDRKALDEEESRQLITRLAARGIGPEAEPRHSRHAGAGVPR</sequence>
<dbReference type="InterPro" id="IPR043917">
    <property type="entry name" value="DUF5753"/>
</dbReference>
<keyword evidence="3" id="KW-1185">Reference proteome</keyword>
<dbReference type="Pfam" id="PF19054">
    <property type="entry name" value="DUF5753"/>
    <property type="match status" value="1"/>
</dbReference>
<name>A0A1H9T9E3_9PSEU</name>
<dbReference type="RefSeq" id="WP_089921721.1">
    <property type="nucleotide sequence ID" value="NZ_FOFV01000013.1"/>
</dbReference>
<proteinExistence type="predicted"/>
<dbReference type="EMBL" id="FOFV01000013">
    <property type="protein sequence ID" value="SER93832.1"/>
    <property type="molecule type" value="Genomic_DNA"/>
</dbReference>
<evidence type="ECO:0000313" key="2">
    <source>
        <dbReference type="EMBL" id="SER93832.1"/>
    </source>
</evidence>
<evidence type="ECO:0000259" key="1">
    <source>
        <dbReference type="Pfam" id="PF19054"/>
    </source>
</evidence>
<protein>
    <recommendedName>
        <fullName evidence="1">DUF5753 domain-containing protein</fullName>
    </recommendedName>
</protein>
<dbReference type="AlphaFoldDB" id="A0A1H9T9E3"/>
<dbReference type="STRING" id="65499.SAMN04488000_113203"/>
<gene>
    <name evidence="2" type="ORF">SAMN04488000_113203</name>
</gene>
<feature type="domain" description="DUF5753" evidence="1">
    <location>
        <begin position="42"/>
        <end position="215"/>
    </location>
</feature>
<organism evidence="2 3">
    <name type="scientific">Lentzea albida</name>
    <dbReference type="NCBI Taxonomy" id="65499"/>
    <lineage>
        <taxon>Bacteria</taxon>
        <taxon>Bacillati</taxon>
        <taxon>Actinomycetota</taxon>
        <taxon>Actinomycetes</taxon>
        <taxon>Pseudonocardiales</taxon>
        <taxon>Pseudonocardiaceae</taxon>
        <taxon>Lentzea</taxon>
    </lineage>
</organism>